<dbReference type="EMBL" id="CP001143">
    <property type="protein sequence ID" value="ACH73574.1"/>
    <property type="molecule type" value="Genomic_DNA"/>
</dbReference>
<gene>
    <name evidence="1" type="ordered locus">SeD_B0041</name>
</gene>
<evidence type="ECO:0000313" key="1">
    <source>
        <dbReference type="EMBL" id="ACH73574.1"/>
    </source>
</evidence>
<name>A0A6C6ZTG5_SALDC</name>
<dbReference type="AlphaFoldDB" id="A0A6C6ZTG5"/>
<proteinExistence type="predicted"/>
<evidence type="ECO:0000313" key="2">
    <source>
        <dbReference type="Proteomes" id="UP000008322"/>
    </source>
</evidence>
<dbReference type="KEGG" id="sed:SeD_B0041"/>
<geneLocation type="plasmid" evidence="1 2">
    <name>pCT02021853_74</name>
</geneLocation>
<accession>A0A6C6ZTG5</accession>
<protein>
    <submittedName>
        <fullName evidence="1">Uncharacterized protein</fullName>
    </submittedName>
</protein>
<organism evidence="1 2">
    <name type="scientific">Salmonella dublin (strain CT_02021853)</name>
    <dbReference type="NCBI Taxonomy" id="439851"/>
    <lineage>
        <taxon>Bacteria</taxon>
        <taxon>Pseudomonadati</taxon>
        <taxon>Pseudomonadota</taxon>
        <taxon>Gammaproteobacteria</taxon>
        <taxon>Enterobacterales</taxon>
        <taxon>Enterobacteriaceae</taxon>
        <taxon>Salmonella</taxon>
    </lineage>
</organism>
<sequence>MTEPLHLVLPGRGAPVRIKKIRDHQKSDLRGEREKIT</sequence>
<keyword evidence="1" id="KW-0614">Plasmid</keyword>
<dbReference type="Proteomes" id="UP000008322">
    <property type="component" value="Plasmid pCT02021853_74"/>
</dbReference>
<reference evidence="1 2" key="1">
    <citation type="journal article" date="2011" name="J. Bacteriol.">
        <title>Comparative genomics of 28 Salmonella enterica isolates: evidence for CRISPR-mediated adaptive sublineage evolution.</title>
        <authorList>
            <person name="Fricke W.F."/>
            <person name="Mammel M.K."/>
            <person name="McDermott P.F."/>
            <person name="Tartera C."/>
            <person name="White D.G."/>
            <person name="Leclerc J.E."/>
            <person name="Ravel J."/>
            <person name="Cebula T.A."/>
        </authorList>
    </citation>
    <scope>NUCLEOTIDE SEQUENCE [LARGE SCALE GENOMIC DNA]</scope>
    <source>
        <strain evidence="1 2">CT_02021853</strain>
        <plasmid evidence="1 2">pCT02021853_74</plasmid>
    </source>
</reference>